<feature type="compositionally biased region" description="Pro residues" evidence="4">
    <location>
        <begin position="368"/>
        <end position="392"/>
    </location>
</feature>
<dbReference type="Gene3D" id="2.60.40.420">
    <property type="entry name" value="Cupredoxins - blue copper proteins"/>
    <property type="match status" value="1"/>
</dbReference>
<keyword evidence="2" id="KW-0186">Copper</keyword>
<dbReference type="InterPro" id="IPR036366">
    <property type="entry name" value="PGBDSf"/>
</dbReference>
<feature type="region of interest" description="Disordered" evidence="4">
    <location>
        <begin position="365"/>
        <end position="394"/>
    </location>
</feature>
<keyword evidence="1" id="KW-0479">Metal-binding</keyword>
<feature type="chain" id="PRO_5009524322" description="PKD domain-containing protein" evidence="5">
    <location>
        <begin position="28"/>
        <end position="481"/>
    </location>
</feature>
<dbReference type="InterPro" id="IPR052721">
    <property type="entry name" value="ET_Amicyanin"/>
</dbReference>
<feature type="domain" description="Blue (type 1) copper" evidence="6">
    <location>
        <begin position="38"/>
        <end position="109"/>
    </location>
</feature>
<dbReference type="SUPFAM" id="SSF47090">
    <property type="entry name" value="PGBD-like"/>
    <property type="match status" value="1"/>
</dbReference>
<comment type="caution">
    <text evidence="8">The sequence shown here is derived from an EMBL/GenBank/DDBJ whole genome shotgun (WGS) entry which is preliminary data.</text>
</comment>
<feature type="signal peptide" evidence="5">
    <location>
        <begin position="1"/>
        <end position="27"/>
    </location>
</feature>
<sequence length="481" mass="47931">MSLSLRVALGAILLVALSILFAPHAAAAAQANIGMGPSYFSPSQITINVGDTVVWTNTDTIPHTVTANDGGFDGGTMQPGAVYSRTFIAPGTFSYRCLFHPGMVGTISVAPAAASVSYVPAPVSGPVPVPSPAADQLRAQAQALLAKVQELQAQLAAQQGAPSGAGGVTLDSSSCPLIGRSLKRGASGDDVKRLQQFLARDSSIYPEGLATGYYGALTEAAVKRWQVRYNIVSSGTPESTGYGVVGPRTAAAISLLCTTGSYGGVPGPGAPVAPVGGFIQVTPVTGNVPLTVAIQTTVNTVNSCAGTVYTLDYGDGTLPTPIAVPAGNCAQLTVTLSHTYPYGGVFLVTLSAGAHRTSATVQAYGAGPPLPVPPPAPSPAPAPTPTPPPPPSTSWGIISVTPAVSGNPLTISVEVEYPAGAAYSIDWGDSTSPSSVGGGSGGSGTARATASHTYGGGGSYIVSLKDGSGAVKATSAVVISN</sequence>
<dbReference type="Proteomes" id="UP000177372">
    <property type="component" value="Unassembled WGS sequence"/>
</dbReference>
<evidence type="ECO:0008006" key="10">
    <source>
        <dbReference type="Google" id="ProtNLM"/>
    </source>
</evidence>
<dbReference type="SUPFAM" id="SSF49299">
    <property type="entry name" value="PKD domain"/>
    <property type="match status" value="1"/>
</dbReference>
<evidence type="ECO:0000256" key="1">
    <source>
        <dbReference type="ARBA" id="ARBA00022723"/>
    </source>
</evidence>
<feature type="region of interest" description="Disordered" evidence="4">
    <location>
        <begin position="428"/>
        <end position="447"/>
    </location>
</feature>
<dbReference type="Pfam" id="PF01471">
    <property type="entry name" value="PG_binding_1"/>
    <property type="match status" value="1"/>
</dbReference>
<dbReference type="SUPFAM" id="SSF49503">
    <property type="entry name" value="Cupredoxins"/>
    <property type="match status" value="1"/>
</dbReference>
<dbReference type="GO" id="GO:0005507">
    <property type="term" value="F:copper ion binding"/>
    <property type="evidence" value="ECO:0007669"/>
    <property type="project" value="InterPro"/>
</dbReference>
<dbReference type="InterPro" id="IPR008972">
    <property type="entry name" value="Cupredoxin"/>
</dbReference>
<dbReference type="InterPro" id="IPR013783">
    <property type="entry name" value="Ig-like_fold"/>
</dbReference>
<keyword evidence="5" id="KW-0732">Signal</keyword>
<protein>
    <recommendedName>
        <fullName evidence="10">PKD domain-containing protein</fullName>
    </recommendedName>
</protein>
<dbReference type="AlphaFoldDB" id="A0A1F6F0N4"/>
<dbReference type="Pfam" id="PF00127">
    <property type="entry name" value="Copper-bind"/>
    <property type="match status" value="1"/>
</dbReference>
<dbReference type="Gene3D" id="2.60.40.10">
    <property type="entry name" value="Immunoglobulins"/>
    <property type="match status" value="1"/>
</dbReference>
<keyword evidence="3" id="KW-0175">Coiled coil</keyword>
<dbReference type="PANTHER" id="PTHR36507:SF1">
    <property type="entry name" value="BLL1555 PROTEIN"/>
    <property type="match status" value="1"/>
</dbReference>
<dbReference type="Gene3D" id="1.10.101.10">
    <property type="entry name" value="PGBD-like superfamily/PGBD"/>
    <property type="match status" value="1"/>
</dbReference>
<evidence type="ECO:0000256" key="4">
    <source>
        <dbReference type="SAM" id="MobiDB-lite"/>
    </source>
</evidence>
<evidence type="ECO:0000313" key="8">
    <source>
        <dbReference type="EMBL" id="OGG79410.1"/>
    </source>
</evidence>
<dbReference type="InterPro" id="IPR035986">
    <property type="entry name" value="PKD_dom_sf"/>
</dbReference>
<feature type="domain" description="Peptidoglycan binding-like" evidence="7">
    <location>
        <begin position="187"/>
        <end position="235"/>
    </location>
</feature>
<dbReference type="EMBL" id="MFLZ01000028">
    <property type="protein sequence ID" value="OGG79410.1"/>
    <property type="molecule type" value="Genomic_DNA"/>
</dbReference>
<evidence type="ECO:0000313" key="9">
    <source>
        <dbReference type="Proteomes" id="UP000177372"/>
    </source>
</evidence>
<dbReference type="PANTHER" id="PTHR36507">
    <property type="entry name" value="BLL1555 PROTEIN"/>
    <property type="match status" value="1"/>
</dbReference>
<evidence type="ECO:0000256" key="5">
    <source>
        <dbReference type="SAM" id="SignalP"/>
    </source>
</evidence>
<reference evidence="8 9" key="1">
    <citation type="journal article" date="2016" name="Nat. Commun.">
        <title>Thousands of microbial genomes shed light on interconnected biogeochemical processes in an aquifer system.</title>
        <authorList>
            <person name="Anantharaman K."/>
            <person name="Brown C.T."/>
            <person name="Hug L.A."/>
            <person name="Sharon I."/>
            <person name="Castelle C.J."/>
            <person name="Probst A.J."/>
            <person name="Thomas B.C."/>
            <person name="Singh A."/>
            <person name="Wilkins M.J."/>
            <person name="Karaoz U."/>
            <person name="Brodie E.L."/>
            <person name="Williams K.H."/>
            <person name="Hubbard S.S."/>
            <person name="Banfield J.F."/>
        </authorList>
    </citation>
    <scope>NUCLEOTIDE SEQUENCE [LARGE SCALE GENOMIC DNA]</scope>
</reference>
<evidence type="ECO:0000259" key="7">
    <source>
        <dbReference type="Pfam" id="PF01471"/>
    </source>
</evidence>
<proteinExistence type="predicted"/>
<evidence type="ECO:0000256" key="3">
    <source>
        <dbReference type="SAM" id="Coils"/>
    </source>
</evidence>
<dbReference type="GO" id="GO:0009055">
    <property type="term" value="F:electron transfer activity"/>
    <property type="evidence" value="ECO:0007669"/>
    <property type="project" value="InterPro"/>
</dbReference>
<dbReference type="InterPro" id="IPR000923">
    <property type="entry name" value="BlueCu_1"/>
</dbReference>
<feature type="coiled-coil region" evidence="3">
    <location>
        <begin position="134"/>
        <end position="161"/>
    </location>
</feature>
<evidence type="ECO:0000259" key="6">
    <source>
        <dbReference type="Pfam" id="PF00127"/>
    </source>
</evidence>
<dbReference type="InterPro" id="IPR002477">
    <property type="entry name" value="Peptidoglycan-bd-like"/>
</dbReference>
<gene>
    <name evidence="8" type="ORF">A3A39_00425</name>
</gene>
<organism evidence="8 9">
    <name type="scientific">Candidatus Kaiserbacteria bacterium RIFCSPLOWO2_01_FULL_54_13</name>
    <dbReference type="NCBI Taxonomy" id="1798512"/>
    <lineage>
        <taxon>Bacteria</taxon>
        <taxon>Candidatus Kaiseribacteriota</taxon>
    </lineage>
</organism>
<name>A0A1F6F0N4_9BACT</name>
<dbReference type="InterPro" id="IPR036365">
    <property type="entry name" value="PGBD-like_sf"/>
</dbReference>
<evidence type="ECO:0000256" key="2">
    <source>
        <dbReference type="ARBA" id="ARBA00023008"/>
    </source>
</evidence>
<accession>A0A1F6F0N4</accession>
<dbReference type="STRING" id="1798512.A3A39_00425"/>